<keyword evidence="4 7" id="KW-0732">Signal</keyword>
<dbReference type="GO" id="GO:1901359">
    <property type="term" value="F:tungstate binding"/>
    <property type="evidence" value="ECO:0007669"/>
    <property type="project" value="UniProtKB-ARBA"/>
</dbReference>
<evidence type="ECO:0000313" key="9">
    <source>
        <dbReference type="Proteomes" id="UP000315949"/>
    </source>
</evidence>
<dbReference type="EMBL" id="VOHE01000016">
    <property type="protein sequence ID" value="TWT16822.1"/>
    <property type="molecule type" value="Genomic_DNA"/>
</dbReference>
<evidence type="ECO:0000256" key="7">
    <source>
        <dbReference type="SAM" id="SignalP"/>
    </source>
</evidence>
<evidence type="ECO:0000256" key="1">
    <source>
        <dbReference type="ARBA" id="ARBA00009175"/>
    </source>
</evidence>
<evidence type="ECO:0000256" key="6">
    <source>
        <dbReference type="PIRSR" id="PIRSR004846-1"/>
    </source>
</evidence>
<keyword evidence="9" id="KW-1185">Reference proteome</keyword>
<dbReference type="GO" id="GO:0015689">
    <property type="term" value="P:molybdate ion transport"/>
    <property type="evidence" value="ECO:0007669"/>
    <property type="project" value="InterPro"/>
</dbReference>
<dbReference type="NCBIfam" id="TIGR01256">
    <property type="entry name" value="modA"/>
    <property type="match status" value="1"/>
</dbReference>
<comment type="subunit">
    <text evidence="5">The complex is composed of two ATP-binding proteins (ModC), two transmembrane proteins (ModB) and a solute-binding protein (ModA).</text>
</comment>
<comment type="caution">
    <text evidence="8">The sequence shown here is derived from an EMBL/GenBank/DDBJ whole genome shotgun (WGS) entry which is preliminary data.</text>
</comment>
<dbReference type="InterPro" id="IPR005950">
    <property type="entry name" value="ModA"/>
</dbReference>
<dbReference type="CDD" id="cd13539">
    <property type="entry name" value="PBP2_AvModA"/>
    <property type="match status" value="1"/>
</dbReference>
<evidence type="ECO:0000313" key="8">
    <source>
        <dbReference type="EMBL" id="TWT16822.1"/>
    </source>
</evidence>
<dbReference type="PANTHER" id="PTHR30632">
    <property type="entry name" value="MOLYBDATE-BINDING PERIPLASMIC PROTEIN"/>
    <property type="match status" value="1"/>
</dbReference>
<feature type="binding site" evidence="6">
    <location>
        <position position="65"/>
    </location>
    <ligand>
        <name>molybdate</name>
        <dbReference type="ChEBI" id="CHEBI:36264"/>
    </ligand>
</feature>
<dbReference type="SUPFAM" id="SSF53850">
    <property type="entry name" value="Periplasmic binding protein-like II"/>
    <property type="match status" value="1"/>
</dbReference>
<organism evidence="8 9">
    <name type="scientific">Luteimonas wenzhouensis</name>
    <dbReference type="NCBI Taxonomy" id="2599615"/>
    <lineage>
        <taxon>Bacteria</taxon>
        <taxon>Pseudomonadati</taxon>
        <taxon>Pseudomonadota</taxon>
        <taxon>Gammaproteobacteria</taxon>
        <taxon>Lysobacterales</taxon>
        <taxon>Lysobacteraceae</taxon>
        <taxon>Luteimonas</taxon>
    </lineage>
</organism>
<feature type="chain" id="PRO_5022866929" evidence="7">
    <location>
        <begin position="28"/>
        <end position="260"/>
    </location>
</feature>
<comment type="similarity">
    <text evidence="1">Belongs to the bacterial solute-binding protein ModA family.</text>
</comment>
<dbReference type="InterPro" id="IPR044084">
    <property type="entry name" value="AvModA-like_subst-bd"/>
</dbReference>
<dbReference type="RefSeq" id="WP_146313740.1">
    <property type="nucleotide sequence ID" value="NZ_VOHE01000016.1"/>
</dbReference>
<evidence type="ECO:0000256" key="5">
    <source>
        <dbReference type="ARBA" id="ARBA00062515"/>
    </source>
</evidence>
<evidence type="ECO:0000256" key="3">
    <source>
        <dbReference type="ARBA" id="ARBA00022723"/>
    </source>
</evidence>
<evidence type="ECO:0000256" key="4">
    <source>
        <dbReference type="ARBA" id="ARBA00022729"/>
    </source>
</evidence>
<feature type="binding site" evidence="6">
    <location>
        <position position="172"/>
    </location>
    <ligand>
        <name>molybdate</name>
        <dbReference type="ChEBI" id="CHEBI:36264"/>
    </ligand>
</feature>
<dbReference type="FunFam" id="3.40.190.10:FF:000035">
    <property type="entry name" value="Molybdate ABC transporter substrate-binding protein"/>
    <property type="match status" value="1"/>
</dbReference>
<dbReference type="Gene3D" id="3.40.190.10">
    <property type="entry name" value="Periplasmic binding protein-like II"/>
    <property type="match status" value="2"/>
</dbReference>
<dbReference type="Pfam" id="PF13531">
    <property type="entry name" value="SBP_bac_11"/>
    <property type="match status" value="1"/>
</dbReference>
<protein>
    <submittedName>
        <fullName evidence="8">Molybdate ABC transporter substrate-binding protein</fullName>
    </submittedName>
</protein>
<dbReference type="PANTHER" id="PTHR30632:SF14">
    <property type="entry name" value="TUNGSTATE_MOLYBDATE_CHROMATE-BINDING PROTEIN MODA"/>
    <property type="match status" value="1"/>
</dbReference>
<keyword evidence="2 6" id="KW-0500">Molybdenum</keyword>
<dbReference type="InterPro" id="IPR050682">
    <property type="entry name" value="ModA/WtpA"/>
</dbReference>
<dbReference type="PIRSF" id="PIRSF004846">
    <property type="entry name" value="ModA"/>
    <property type="match status" value="1"/>
</dbReference>
<dbReference type="GO" id="GO:0030973">
    <property type="term" value="F:molybdate ion binding"/>
    <property type="evidence" value="ECO:0007669"/>
    <property type="project" value="InterPro"/>
</dbReference>
<feature type="signal peptide" evidence="7">
    <location>
        <begin position="1"/>
        <end position="27"/>
    </location>
</feature>
<proteinExistence type="inferred from homology"/>
<dbReference type="GO" id="GO:0046872">
    <property type="term" value="F:metal ion binding"/>
    <property type="evidence" value="ECO:0007669"/>
    <property type="project" value="UniProtKB-KW"/>
</dbReference>
<evidence type="ECO:0000256" key="2">
    <source>
        <dbReference type="ARBA" id="ARBA00022505"/>
    </source>
</evidence>
<sequence>MSPLPRRMLRRLLPALASLLLALPAAAEPLRIAAAADLKPAMDAIVARFCATRPRCTVEPIYGSSGKFHAQIVAGAPYHLYFSADIAYPRDLAAHGLAASPVRPYAVGRLVLWSARHDVRRLRLEDLADPRFRRIAIANPRHAPYGRRAEEALRAAGIWERVQPRLVYGENIAQTAQFVRSGNADVGLVALSLALTPELSRHGNHAPVPERLHAPLEQGFIVTRRGAAHPLAREFAGFVQGPQALLRRHGFALPRPAAAR</sequence>
<keyword evidence="3 6" id="KW-0479">Metal-binding</keyword>
<gene>
    <name evidence="8" type="primary">modA</name>
    <name evidence="8" type="ORF">FQY79_15195</name>
</gene>
<reference evidence="8 9" key="1">
    <citation type="submission" date="2019-07" db="EMBL/GenBank/DDBJ databases">
        <title>Luteimonas sp. YD-1 nov., isolated from acidic soil.</title>
        <authorList>
            <person name="Zhou J."/>
        </authorList>
    </citation>
    <scope>NUCLEOTIDE SEQUENCE [LARGE SCALE GENOMIC DNA]</scope>
    <source>
        <strain evidence="8 9">YD-1</strain>
    </source>
</reference>
<dbReference type="AlphaFoldDB" id="A0A5C5TU84"/>
<dbReference type="Proteomes" id="UP000315949">
    <property type="component" value="Unassembled WGS sequence"/>
</dbReference>
<accession>A0A5C5TU84</accession>
<name>A0A5C5TU84_9GAMM</name>
<dbReference type="OrthoDB" id="9785015at2"/>